<evidence type="ECO:0000313" key="1">
    <source>
        <dbReference type="EMBL" id="EER20590.1"/>
    </source>
</evidence>
<protein>
    <submittedName>
        <fullName evidence="1">Uncharacterized protein</fullName>
    </submittedName>
</protein>
<dbReference type="GO" id="GO:0003830">
    <property type="term" value="F:beta-1,4-mannosylglycoprotein 4-beta-N-acetylglucosaminyltransferase activity"/>
    <property type="evidence" value="ECO:0007669"/>
    <property type="project" value="InterPro"/>
</dbReference>
<dbReference type="PANTHER" id="PTHR12224:SF0">
    <property type="entry name" value="BETA-1,4-MANNOSYL-GLYCOPROTEIN 4-BETA-N-ACETYLGLUCOSAMINYLTRANSFERASE"/>
    <property type="match status" value="1"/>
</dbReference>
<dbReference type="InParanoid" id="C5K4K5"/>
<dbReference type="OrthoDB" id="435756at2759"/>
<feature type="non-terminal residue" evidence="1">
    <location>
        <position position="1"/>
    </location>
</feature>
<proteinExistence type="predicted"/>
<dbReference type="PANTHER" id="PTHR12224">
    <property type="entry name" value="BETA-1,4-MANNOSYL-GLYCOPROTEIN BETA-1,4-N-ACETYLGLUCOSAMINYL-TRANSFERASE"/>
    <property type="match status" value="1"/>
</dbReference>
<keyword evidence="2" id="KW-1185">Reference proteome</keyword>
<dbReference type="Proteomes" id="UP000007800">
    <property type="component" value="Unassembled WGS sequence"/>
</dbReference>
<sequence length="86" mass="10058">VAEKPRVFDIFLFSGEKDLLEIRLRTLKDVVDKFVILEGTESFQGEPKKLIYPSIQDQPPFASFRDKIQYRVVDTKTGGYSYRRNL</sequence>
<dbReference type="InterPro" id="IPR006813">
    <property type="entry name" value="Glyco_trans_17"/>
</dbReference>
<dbReference type="GO" id="GO:0006044">
    <property type="term" value="P:N-acetylglucosamine metabolic process"/>
    <property type="evidence" value="ECO:0007669"/>
    <property type="project" value="TreeGrafter"/>
</dbReference>
<reference evidence="1 2" key="1">
    <citation type="submission" date="2008-07" db="EMBL/GenBank/DDBJ databases">
        <authorList>
            <person name="El-Sayed N."/>
            <person name="Caler E."/>
            <person name="Inman J."/>
            <person name="Amedeo P."/>
            <person name="Hass B."/>
            <person name="Wortman J."/>
        </authorList>
    </citation>
    <scope>NUCLEOTIDE SEQUENCE [LARGE SCALE GENOMIC DNA]</scope>
    <source>
        <strain evidence="2">ATCC 50983 / TXsc</strain>
    </source>
</reference>
<dbReference type="EMBL" id="GG670542">
    <property type="protein sequence ID" value="EER20590.1"/>
    <property type="molecule type" value="Genomic_DNA"/>
</dbReference>
<dbReference type="GeneID" id="9054157"/>
<dbReference type="GO" id="GO:0016020">
    <property type="term" value="C:membrane"/>
    <property type="evidence" value="ECO:0007669"/>
    <property type="project" value="InterPro"/>
</dbReference>
<organism evidence="2">
    <name type="scientific">Perkinsus marinus (strain ATCC 50983 / TXsc)</name>
    <dbReference type="NCBI Taxonomy" id="423536"/>
    <lineage>
        <taxon>Eukaryota</taxon>
        <taxon>Sar</taxon>
        <taxon>Alveolata</taxon>
        <taxon>Perkinsozoa</taxon>
        <taxon>Perkinsea</taxon>
        <taxon>Perkinsida</taxon>
        <taxon>Perkinsidae</taxon>
        <taxon>Perkinsus</taxon>
    </lineage>
</organism>
<evidence type="ECO:0000313" key="2">
    <source>
        <dbReference type="Proteomes" id="UP000007800"/>
    </source>
</evidence>
<dbReference type="AlphaFoldDB" id="C5K4K5"/>
<dbReference type="Pfam" id="PF04724">
    <property type="entry name" value="Glyco_transf_17"/>
    <property type="match status" value="1"/>
</dbReference>
<dbReference type="RefSeq" id="XP_002788794.1">
    <property type="nucleotide sequence ID" value="XM_002788748.1"/>
</dbReference>
<name>C5K4K5_PERM5</name>
<gene>
    <name evidence="1" type="ORF">Pmar_PMAR008558</name>
</gene>
<accession>C5K4K5</accession>